<accession>K3YLI1</accession>
<keyword evidence="2" id="KW-1185">Reference proteome</keyword>
<dbReference type="EnsemblPlants" id="KQL01857">
    <property type="protein sequence ID" value="KQL01857"/>
    <property type="gene ID" value="SETIT_015105mg"/>
</dbReference>
<name>K3YLI1_SETIT</name>
<proteinExistence type="predicted"/>
<protein>
    <submittedName>
        <fullName evidence="1">Uncharacterized protein</fullName>
    </submittedName>
</protein>
<reference evidence="1" key="2">
    <citation type="submission" date="2018-08" db="UniProtKB">
        <authorList>
            <consortium name="EnsemblPlants"/>
        </authorList>
    </citation>
    <scope>IDENTIFICATION</scope>
    <source>
        <strain evidence="1">Yugu1</strain>
    </source>
</reference>
<dbReference type="Gramene" id="KQL01857">
    <property type="protein sequence ID" value="KQL01857"/>
    <property type="gene ID" value="SETIT_015105mg"/>
</dbReference>
<evidence type="ECO:0000313" key="1">
    <source>
        <dbReference type="EnsemblPlants" id="KQL01857"/>
    </source>
</evidence>
<dbReference type="AlphaFoldDB" id="K3YLI1"/>
<reference evidence="2" key="1">
    <citation type="journal article" date="2012" name="Nat. Biotechnol.">
        <title>Reference genome sequence of the model plant Setaria.</title>
        <authorList>
            <person name="Bennetzen J.L."/>
            <person name="Schmutz J."/>
            <person name="Wang H."/>
            <person name="Percifield R."/>
            <person name="Hawkins J."/>
            <person name="Pontaroli A.C."/>
            <person name="Estep M."/>
            <person name="Feng L."/>
            <person name="Vaughn J.N."/>
            <person name="Grimwood J."/>
            <person name="Jenkins J."/>
            <person name="Barry K."/>
            <person name="Lindquist E."/>
            <person name="Hellsten U."/>
            <person name="Deshpande S."/>
            <person name="Wang X."/>
            <person name="Wu X."/>
            <person name="Mitros T."/>
            <person name="Triplett J."/>
            <person name="Yang X."/>
            <person name="Ye C.Y."/>
            <person name="Mauro-Herrera M."/>
            <person name="Wang L."/>
            <person name="Li P."/>
            <person name="Sharma M."/>
            <person name="Sharma R."/>
            <person name="Ronald P.C."/>
            <person name="Panaud O."/>
            <person name="Kellogg E.A."/>
            <person name="Brutnell T.P."/>
            <person name="Doust A.N."/>
            <person name="Tuskan G.A."/>
            <person name="Rokhsar D."/>
            <person name="Devos K.M."/>
        </authorList>
    </citation>
    <scope>NUCLEOTIDE SEQUENCE [LARGE SCALE GENOMIC DNA]</scope>
    <source>
        <strain evidence="2">cv. Yugu1</strain>
    </source>
</reference>
<dbReference type="HOGENOM" id="CLU_3017870_0_0_1"/>
<evidence type="ECO:0000313" key="2">
    <source>
        <dbReference type="Proteomes" id="UP000004995"/>
    </source>
</evidence>
<dbReference type="Proteomes" id="UP000004995">
    <property type="component" value="Unassembled WGS sequence"/>
</dbReference>
<sequence>MNTRRQLALSKEARVGIIQEVNTTTTMEVITTMEVTTPIKKKRAVKKKLTPRKANN</sequence>
<organism evidence="1 2">
    <name type="scientific">Setaria italica</name>
    <name type="common">Foxtail millet</name>
    <name type="synonym">Panicum italicum</name>
    <dbReference type="NCBI Taxonomy" id="4555"/>
    <lineage>
        <taxon>Eukaryota</taxon>
        <taxon>Viridiplantae</taxon>
        <taxon>Streptophyta</taxon>
        <taxon>Embryophyta</taxon>
        <taxon>Tracheophyta</taxon>
        <taxon>Spermatophyta</taxon>
        <taxon>Magnoliopsida</taxon>
        <taxon>Liliopsida</taxon>
        <taxon>Poales</taxon>
        <taxon>Poaceae</taxon>
        <taxon>PACMAD clade</taxon>
        <taxon>Panicoideae</taxon>
        <taxon>Panicodae</taxon>
        <taxon>Paniceae</taxon>
        <taxon>Cenchrinae</taxon>
        <taxon>Setaria</taxon>
    </lineage>
</organism>
<dbReference type="EMBL" id="AGNK02003865">
    <property type="status" value="NOT_ANNOTATED_CDS"/>
    <property type="molecule type" value="Genomic_DNA"/>
</dbReference>
<dbReference type="InParanoid" id="K3YLI1"/>